<protein>
    <submittedName>
        <fullName evidence="1">Uncharacterized protein</fullName>
    </submittedName>
</protein>
<dbReference type="EMBL" id="JAXCGZ010012220">
    <property type="protein sequence ID" value="KAK7073705.1"/>
    <property type="molecule type" value="Genomic_DNA"/>
</dbReference>
<name>A0AAN9A632_HALRR</name>
<evidence type="ECO:0000313" key="2">
    <source>
        <dbReference type="Proteomes" id="UP001381693"/>
    </source>
</evidence>
<evidence type="ECO:0000313" key="1">
    <source>
        <dbReference type="EMBL" id="KAK7073705.1"/>
    </source>
</evidence>
<comment type="caution">
    <text evidence="1">The sequence shown here is derived from an EMBL/GenBank/DDBJ whole genome shotgun (WGS) entry which is preliminary data.</text>
</comment>
<dbReference type="AlphaFoldDB" id="A0AAN9A632"/>
<sequence length="76" mass="8622">MTEDGNPQEVKVTLISRGELKRALEKTKLGKTRGPDDILALVWKCLVEQWVDDTVGHTVQDLSARTNVRQLEEQPH</sequence>
<proteinExistence type="predicted"/>
<reference evidence="1 2" key="1">
    <citation type="submission" date="2023-11" db="EMBL/GenBank/DDBJ databases">
        <title>Halocaridina rubra genome assembly.</title>
        <authorList>
            <person name="Smith C."/>
        </authorList>
    </citation>
    <scope>NUCLEOTIDE SEQUENCE [LARGE SCALE GENOMIC DNA]</scope>
    <source>
        <strain evidence="1">EP-1</strain>
        <tissue evidence="1">Whole</tissue>
    </source>
</reference>
<keyword evidence="2" id="KW-1185">Reference proteome</keyword>
<dbReference type="Proteomes" id="UP001381693">
    <property type="component" value="Unassembled WGS sequence"/>
</dbReference>
<organism evidence="1 2">
    <name type="scientific">Halocaridina rubra</name>
    <name type="common">Hawaiian red shrimp</name>
    <dbReference type="NCBI Taxonomy" id="373956"/>
    <lineage>
        <taxon>Eukaryota</taxon>
        <taxon>Metazoa</taxon>
        <taxon>Ecdysozoa</taxon>
        <taxon>Arthropoda</taxon>
        <taxon>Crustacea</taxon>
        <taxon>Multicrustacea</taxon>
        <taxon>Malacostraca</taxon>
        <taxon>Eumalacostraca</taxon>
        <taxon>Eucarida</taxon>
        <taxon>Decapoda</taxon>
        <taxon>Pleocyemata</taxon>
        <taxon>Caridea</taxon>
        <taxon>Atyoidea</taxon>
        <taxon>Atyidae</taxon>
        <taxon>Halocaridina</taxon>
    </lineage>
</organism>
<accession>A0AAN9A632</accession>
<gene>
    <name evidence="1" type="ORF">SK128_009369</name>
</gene>
<feature type="non-terminal residue" evidence="1">
    <location>
        <position position="76"/>
    </location>
</feature>